<dbReference type="GeneID" id="63828544"/>
<name>A0A165FPS1_9APHY</name>
<dbReference type="EMBL" id="KV427612">
    <property type="protein sequence ID" value="KZT09291.1"/>
    <property type="molecule type" value="Genomic_DNA"/>
</dbReference>
<proteinExistence type="predicted"/>
<gene>
    <name evidence="1" type="ORF">LAESUDRAFT_748459</name>
</gene>
<dbReference type="InParanoid" id="A0A165FPS1"/>
<organism evidence="1 2">
    <name type="scientific">Laetiporus sulphureus 93-53</name>
    <dbReference type="NCBI Taxonomy" id="1314785"/>
    <lineage>
        <taxon>Eukaryota</taxon>
        <taxon>Fungi</taxon>
        <taxon>Dikarya</taxon>
        <taxon>Basidiomycota</taxon>
        <taxon>Agaricomycotina</taxon>
        <taxon>Agaricomycetes</taxon>
        <taxon>Polyporales</taxon>
        <taxon>Laetiporus</taxon>
    </lineage>
</organism>
<evidence type="ECO:0000313" key="1">
    <source>
        <dbReference type="EMBL" id="KZT09291.1"/>
    </source>
</evidence>
<reference evidence="1 2" key="1">
    <citation type="journal article" date="2016" name="Mol. Biol. Evol.">
        <title>Comparative Genomics of Early-Diverging Mushroom-Forming Fungi Provides Insights into the Origins of Lignocellulose Decay Capabilities.</title>
        <authorList>
            <person name="Nagy L.G."/>
            <person name="Riley R."/>
            <person name="Tritt A."/>
            <person name="Adam C."/>
            <person name="Daum C."/>
            <person name="Floudas D."/>
            <person name="Sun H."/>
            <person name="Yadav J.S."/>
            <person name="Pangilinan J."/>
            <person name="Larsson K.H."/>
            <person name="Matsuura K."/>
            <person name="Barry K."/>
            <person name="Labutti K."/>
            <person name="Kuo R."/>
            <person name="Ohm R.A."/>
            <person name="Bhattacharya S.S."/>
            <person name="Shirouzu T."/>
            <person name="Yoshinaga Y."/>
            <person name="Martin F.M."/>
            <person name="Grigoriev I.V."/>
            <person name="Hibbett D.S."/>
        </authorList>
    </citation>
    <scope>NUCLEOTIDE SEQUENCE [LARGE SCALE GENOMIC DNA]</scope>
    <source>
        <strain evidence="1 2">93-53</strain>
    </source>
</reference>
<keyword evidence="2" id="KW-1185">Reference proteome</keyword>
<protein>
    <submittedName>
        <fullName evidence="1">Uncharacterized protein</fullName>
    </submittedName>
</protein>
<sequence length="287" mass="31112">MYICISYSPSSRASKRMHGQHPAPLHAVERSPLIAIKEKNPGLHASRAETNSSLASVALRLATACSSRAISDNAARNLHARTCAGDDESFSPSTTCNGRFASDDWKHIRVPASPHAALRALHHACDTELLRNRHPSGFVEGYSADCDVQETCLFDGGDSRCAPLSERCASGVGHWATIGASVALYPPNHLRFVRLPAFGLPYIRASVSATEPTPGRNQACSPGGRMSMSGFIHLKDETPRIFEGNFSRKTTHQDNLDPAISESGGHNVDIAVRARKKHSCLSWLETY</sequence>
<dbReference type="AlphaFoldDB" id="A0A165FPS1"/>
<dbReference type="RefSeq" id="XP_040767031.1">
    <property type="nucleotide sequence ID" value="XM_040911516.1"/>
</dbReference>
<evidence type="ECO:0000313" key="2">
    <source>
        <dbReference type="Proteomes" id="UP000076871"/>
    </source>
</evidence>
<accession>A0A165FPS1</accession>
<dbReference type="Proteomes" id="UP000076871">
    <property type="component" value="Unassembled WGS sequence"/>
</dbReference>